<reference evidence="11 12" key="1">
    <citation type="submission" date="2023-10" db="EMBL/GenBank/DDBJ databases">
        <title>Chromosome-scale genome assembly provides insights into flower coloration mechanisms of Canna indica.</title>
        <authorList>
            <person name="Li C."/>
        </authorList>
    </citation>
    <scope>NUCLEOTIDE SEQUENCE [LARGE SCALE GENOMIC DNA]</scope>
    <source>
        <tissue evidence="11">Flower</tissue>
    </source>
</reference>
<dbReference type="FunFam" id="3.40.50.1950:FF:000004">
    <property type="entry name" value="Phosphopantothenoylcysteine decarboxylase"/>
    <property type="match status" value="1"/>
</dbReference>
<evidence type="ECO:0000256" key="3">
    <source>
        <dbReference type="ARBA" id="ARBA00022643"/>
    </source>
</evidence>
<sequence>MAQGARRRGDQSNRERLGNDAHPEISRSREGLAGERSQSAVENKTASERTDLVAYGSSREFPGERRYHRQVANMKEKAPLLGRTSKIATADRTRFSPCYVCPSWRFPSVFPSLALTDQLDIIVLIQLLTQSSVHYVRDCFRWPFSNRRITIQSPRSGAWEGHTTTRKRRVWVPITKTKSRIRFTLHPNHPDPPCCSPLPLVPNRRRIRRKRLGQLDSSVPTSRSPQALPSGSELFLVWLCLMANAQPKSDNMNCDNIHPVKPKILLAVSGSVAAIKFEILCRSFLEWAEVRAVATKSSLHFIDKASLPRDVILYTDEDEWSSWKKIGDEVLHIELRKWADIMVIAPLSANTLAKIAGGLCDNLLTCIVRAWDFSKPIYVAPAMNTFMWNNPFTKRHLDGISELGVHLIPPIAKRLACGDYGNGAMAEPSVVYTTVRLSYKPPVNGSS</sequence>
<comment type="similarity">
    <text evidence="6">Belongs to the HFCD (homooligomeric flavin containing Cys decarboxylase) superfamily.</text>
</comment>
<evidence type="ECO:0000256" key="9">
    <source>
        <dbReference type="SAM" id="MobiDB-lite"/>
    </source>
</evidence>
<dbReference type="InterPro" id="IPR003382">
    <property type="entry name" value="Flavoprotein"/>
</dbReference>
<evidence type="ECO:0000256" key="7">
    <source>
        <dbReference type="ARBA" id="ARBA00060685"/>
    </source>
</evidence>
<dbReference type="Proteomes" id="UP001327560">
    <property type="component" value="Chromosome 6"/>
</dbReference>
<dbReference type="SUPFAM" id="SSF52507">
    <property type="entry name" value="Homo-oligomeric flavin-containing Cys decarboxylases, HFCD"/>
    <property type="match status" value="1"/>
</dbReference>
<dbReference type="Pfam" id="PF02441">
    <property type="entry name" value="Flavoprotein"/>
    <property type="match status" value="1"/>
</dbReference>
<evidence type="ECO:0000256" key="1">
    <source>
        <dbReference type="ARBA" id="ARBA00001917"/>
    </source>
</evidence>
<keyword evidence="2" id="KW-0341">Growth regulation</keyword>
<dbReference type="Gene3D" id="3.40.50.1950">
    <property type="entry name" value="Flavin prenyltransferase-like"/>
    <property type="match status" value="1"/>
</dbReference>
<keyword evidence="4" id="KW-0210">Decarboxylase</keyword>
<name>A0AAQ3KTV3_9LILI</name>
<dbReference type="InterPro" id="IPR036551">
    <property type="entry name" value="Flavin_trans-like"/>
</dbReference>
<dbReference type="GO" id="GO:0071513">
    <property type="term" value="C:phosphopantothenoylcysteine decarboxylase complex"/>
    <property type="evidence" value="ECO:0007669"/>
    <property type="project" value="TreeGrafter"/>
</dbReference>
<gene>
    <name evidence="11" type="ORF">Cni_G20466</name>
</gene>
<proteinExistence type="inferred from homology"/>
<dbReference type="EC" id="4.1.1.36" evidence="8"/>
<keyword evidence="4" id="KW-0456">Lyase</keyword>
<evidence type="ECO:0000313" key="11">
    <source>
        <dbReference type="EMBL" id="WOL11702.1"/>
    </source>
</evidence>
<organism evidence="11 12">
    <name type="scientific">Canna indica</name>
    <name type="common">Indian-shot</name>
    <dbReference type="NCBI Taxonomy" id="4628"/>
    <lineage>
        <taxon>Eukaryota</taxon>
        <taxon>Viridiplantae</taxon>
        <taxon>Streptophyta</taxon>
        <taxon>Embryophyta</taxon>
        <taxon>Tracheophyta</taxon>
        <taxon>Spermatophyta</taxon>
        <taxon>Magnoliopsida</taxon>
        <taxon>Liliopsida</taxon>
        <taxon>Zingiberales</taxon>
        <taxon>Cannaceae</taxon>
        <taxon>Canna</taxon>
    </lineage>
</organism>
<evidence type="ECO:0000256" key="4">
    <source>
        <dbReference type="ARBA" id="ARBA00022793"/>
    </source>
</evidence>
<keyword evidence="12" id="KW-1185">Reference proteome</keyword>
<comment type="cofactor">
    <cofactor evidence="1">
        <name>FMN</name>
        <dbReference type="ChEBI" id="CHEBI:58210"/>
    </cofactor>
</comment>
<evidence type="ECO:0000313" key="12">
    <source>
        <dbReference type="Proteomes" id="UP001327560"/>
    </source>
</evidence>
<evidence type="ECO:0000256" key="8">
    <source>
        <dbReference type="ARBA" id="ARBA00066422"/>
    </source>
</evidence>
<feature type="compositionally biased region" description="Basic and acidic residues" evidence="9">
    <location>
        <begin position="7"/>
        <end position="33"/>
    </location>
</feature>
<accession>A0AAQ3KTV3</accession>
<dbReference type="GO" id="GO:0010181">
    <property type="term" value="F:FMN binding"/>
    <property type="evidence" value="ECO:0007669"/>
    <property type="project" value="TreeGrafter"/>
</dbReference>
<dbReference type="GO" id="GO:0015937">
    <property type="term" value="P:coenzyme A biosynthetic process"/>
    <property type="evidence" value="ECO:0007669"/>
    <property type="project" value="UniProtKB-KW"/>
</dbReference>
<keyword evidence="5" id="KW-0173">Coenzyme A biosynthesis</keyword>
<comment type="pathway">
    <text evidence="7">Cofactor biosynthesis; coenzyme A biosynthesis; CoA from (R)-pantothenate: step 3/5.</text>
</comment>
<protein>
    <recommendedName>
        <fullName evidence="8">phosphopantothenoylcysteine decarboxylase</fullName>
        <ecNumber evidence="8">4.1.1.36</ecNumber>
    </recommendedName>
</protein>
<evidence type="ECO:0000256" key="6">
    <source>
        <dbReference type="ARBA" id="ARBA00038350"/>
    </source>
</evidence>
<dbReference type="GO" id="GO:0004633">
    <property type="term" value="F:phosphopantothenoylcysteine decarboxylase activity"/>
    <property type="evidence" value="ECO:0007669"/>
    <property type="project" value="UniProtKB-EC"/>
</dbReference>
<dbReference type="PANTHER" id="PTHR14359:SF6">
    <property type="entry name" value="PHOSPHOPANTOTHENOYLCYSTEINE DECARBOXYLASE"/>
    <property type="match status" value="1"/>
</dbReference>
<dbReference type="PANTHER" id="PTHR14359">
    <property type="entry name" value="HOMO-OLIGOMERIC FLAVIN CONTAINING CYS DECARBOXYLASE FAMILY"/>
    <property type="match status" value="1"/>
</dbReference>
<dbReference type="EMBL" id="CP136895">
    <property type="protein sequence ID" value="WOL11702.1"/>
    <property type="molecule type" value="Genomic_DNA"/>
</dbReference>
<dbReference type="AlphaFoldDB" id="A0AAQ3KTV3"/>
<feature type="region of interest" description="Disordered" evidence="9">
    <location>
        <begin position="1"/>
        <end position="55"/>
    </location>
</feature>
<feature type="domain" description="Flavoprotein" evidence="10">
    <location>
        <begin position="263"/>
        <end position="427"/>
    </location>
</feature>
<keyword evidence="3" id="KW-0288">FMN</keyword>
<evidence type="ECO:0000256" key="5">
    <source>
        <dbReference type="ARBA" id="ARBA00022993"/>
    </source>
</evidence>
<evidence type="ECO:0000256" key="2">
    <source>
        <dbReference type="ARBA" id="ARBA00022604"/>
    </source>
</evidence>
<keyword evidence="3" id="KW-0285">Flavoprotein</keyword>
<evidence type="ECO:0000259" key="10">
    <source>
        <dbReference type="Pfam" id="PF02441"/>
    </source>
</evidence>